<organism evidence="1 2">
    <name type="scientific">Oryza meyeriana var. granulata</name>
    <dbReference type="NCBI Taxonomy" id="110450"/>
    <lineage>
        <taxon>Eukaryota</taxon>
        <taxon>Viridiplantae</taxon>
        <taxon>Streptophyta</taxon>
        <taxon>Embryophyta</taxon>
        <taxon>Tracheophyta</taxon>
        <taxon>Spermatophyta</taxon>
        <taxon>Magnoliopsida</taxon>
        <taxon>Liliopsida</taxon>
        <taxon>Poales</taxon>
        <taxon>Poaceae</taxon>
        <taxon>BOP clade</taxon>
        <taxon>Oryzoideae</taxon>
        <taxon>Oryzeae</taxon>
        <taxon>Oryzinae</taxon>
        <taxon>Oryza</taxon>
        <taxon>Oryza meyeriana</taxon>
    </lineage>
</organism>
<reference evidence="1 2" key="1">
    <citation type="submission" date="2019-11" db="EMBL/GenBank/DDBJ databases">
        <title>Whole genome sequence of Oryza granulata.</title>
        <authorList>
            <person name="Li W."/>
        </authorList>
    </citation>
    <scope>NUCLEOTIDE SEQUENCE [LARGE SCALE GENOMIC DNA]</scope>
    <source>
        <strain evidence="2">cv. Menghai</strain>
        <tissue evidence="1">Leaf</tissue>
    </source>
</reference>
<dbReference type="EMBL" id="SPHZ02000010">
    <property type="protein sequence ID" value="KAF0896088.1"/>
    <property type="molecule type" value="Genomic_DNA"/>
</dbReference>
<dbReference type="Proteomes" id="UP000479710">
    <property type="component" value="Unassembled WGS sequence"/>
</dbReference>
<comment type="caution">
    <text evidence="1">The sequence shown here is derived from an EMBL/GenBank/DDBJ whole genome shotgun (WGS) entry which is preliminary data.</text>
</comment>
<dbReference type="AlphaFoldDB" id="A0A6G1C6J2"/>
<protein>
    <submittedName>
        <fullName evidence="1">Uncharacterized protein</fullName>
    </submittedName>
</protein>
<gene>
    <name evidence="1" type="ORF">E2562_018203</name>
</gene>
<evidence type="ECO:0000313" key="1">
    <source>
        <dbReference type="EMBL" id="KAF0896088.1"/>
    </source>
</evidence>
<accession>A0A6G1C6J2</accession>
<keyword evidence="2" id="KW-1185">Reference proteome</keyword>
<proteinExistence type="predicted"/>
<sequence>MVAVPRWSPVRQAAQRALASSADGLSGGELLHSGSGLPRDELVHGGGWTGFLRDELLHGYGAFSPRWCGLPDDLPYGGYGLLQGEPPGPRDEHNDEWIDHGAKKRVGAHQTAKVRLRCCCRAATPIDRRRASPATWSSRWSAPTDDLLGVRATTSRLEEIKLHAMVTTRSMAARAKQMKRRSSAPAMMRKELALCHDNVVHIAGIVAATSSEPIDDLINLRATYI</sequence>
<evidence type="ECO:0000313" key="2">
    <source>
        <dbReference type="Proteomes" id="UP000479710"/>
    </source>
</evidence>
<name>A0A6G1C6J2_9ORYZ</name>